<organism evidence="1 2">
    <name type="scientific">Rhizobium sullae</name>
    <name type="common">Rhizobium hedysari</name>
    <dbReference type="NCBI Taxonomy" id="50338"/>
    <lineage>
        <taxon>Bacteria</taxon>
        <taxon>Pseudomonadati</taxon>
        <taxon>Pseudomonadota</taxon>
        <taxon>Alphaproteobacteria</taxon>
        <taxon>Hyphomicrobiales</taxon>
        <taxon>Rhizobiaceae</taxon>
        <taxon>Rhizobium/Agrobacterium group</taxon>
        <taxon>Rhizobium</taxon>
    </lineage>
</organism>
<comment type="caution">
    <text evidence="1">The sequence shown here is derived from an EMBL/GenBank/DDBJ whole genome shotgun (WGS) entry which is preliminary data.</text>
</comment>
<proteinExistence type="predicted"/>
<name>A0A4R3PSM3_RHISU</name>
<reference evidence="1 2" key="1">
    <citation type="submission" date="2019-03" db="EMBL/GenBank/DDBJ databases">
        <title>Genomic Encyclopedia of Type Strains, Phase IV (KMG-V): Genome sequencing to study the core and pangenomes of soil and plant-associated prokaryotes.</title>
        <authorList>
            <person name="Whitman W."/>
        </authorList>
    </citation>
    <scope>NUCLEOTIDE SEQUENCE [LARGE SCALE GENOMIC DNA]</scope>
    <source>
        <strain evidence="1 2">Hc14</strain>
    </source>
</reference>
<dbReference type="Pfam" id="PF19612">
    <property type="entry name" value="DUF6117"/>
    <property type="match status" value="1"/>
</dbReference>
<dbReference type="Proteomes" id="UP000294576">
    <property type="component" value="Unassembled WGS sequence"/>
</dbReference>
<gene>
    <name evidence="1" type="ORF">EV132_12725</name>
</gene>
<protein>
    <submittedName>
        <fullName evidence="1">Uncharacterized protein</fullName>
    </submittedName>
</protein>
<dbReference type="EMBL" id="SMBH01000027">
    <property type="protein sequence ID" value="TCU08377.1"/>
    <property type="molecule type" value="Genomic_DNA"/>
</dbReference>
<accession>A0A4R3PSM3</accession>
<sequence>MFMRPWLRPGRVCKSHRRHPRARSSAGPHFVWSTQWLSHHARTNFDTLLRAAADGNLAIMECLDAATREPRYVLCAVGRTNGEYVFTPFGHLADGNPYDAYLPPNPDDSMAFIVSATT</sequence>
<evidence type="ECO:0000313" key="2">
    <source>
        <dbReference type="Proteomes" id="UP000294576"/>
    </source>
</evidence>
<dbReference type="AlphaFoldDB" id="A0A4R3PSM3"/>
<dbReference type="InterPro" id="IPR046120">
    <property type="entry name" value="DUF6117"/>
</dbReference>
<evidence type="ECO:0000313" key="1">
    <source>
        <dbReference type="EMBL" id="TCU08377.1"/>
    </source>
</evidence>